<sequence length="54" mass="6279">MEWIELFMMFLCTLGVSISVNFLNRDDKRLPWRNVLIFVAISMTPFVVISILSA</sequence>
<dbReference type="RefSeq" id="WP_380654408.1">
    <property type="nucleotide sequence ID" value="NZ_JBHRVQ010000001.1"/>
</dbReference>
<gene>
    <name evidence="2" type="ORF">ACFOEO_08660</name>
</gene>
<evidence type="ECO:0000313" key="3">
    <source>
        <dbReference type="Proteomes" id="UP001595637"/>
    </source>
</evidence>
<dbReference type="Proteomes" id="UP001595637">
    <property type="component" value="Unassembled WGS sequence"/>
</dbReference>
<accession>A0ABV7N7W8</accession>
<keyword evidence="1" id="KW-0812">Transmembrane</keyword>
<comment type="caution">
    <text evidence="2">The sequence shown here is derived from an EMBL/GenBank/DDBJ whole genome shotgun (WGS) entry which is preliminary data.</text>
</comment>
<keyword evidence="1" id="KW-1133">Transmembrane helix</keyword>
<reference evidence="3" key="1">
    <citation type="journal article" date="2019" name="Int. J. Syst. Evol. Microbiol.">
        <title>The Global Catalogue of Microorganisms (GCM) 10K type strain sequencing project: providing services to taxonomists for standard genome sequencing and annotation.</title>
        <authorList>
            <consortium name="The Broad Institute Genomics Platform"/>
            <consortium name="The Broad Institute Genome Sequencing Center for Infectious Disease"/>
            <person name="Wu L."/>
            <person name="Ma J."/>
        </authorList>
    </citation>
    <scope>NUCLEOTIDE SEQUENCE [LARGE SCALE GENOMIC DNA]</scope>
    <source>
        <strain evidence="3">CCM 7756</strain>
    </source>
</reference>
<keyword evidence="3" id="KW-1185">Reference proteome</keyword>
<organism evidence="2 3">
    <name type="scientific">Salinicoccus sesuvii</name>
    <dbReference type="NCBI Taxonomy" id="868281"/>
    <lineage>
        <taxon>Bacteria</taxon>
        <taxon>Bacillati</taxon>
        <taxon>Bacillota</taxon>
        <taxon>Bacilli</taxon>
        <taxon>Bacillales</taxon>
        <taxon>Staphylococcaceae</taxon>
        <taxon>Salinicoccus</taxon>
    </lineage>
</organism>
<feature type="transmembrane region" description="Helical" evidence="1">
    <location>
        <begin position="6"/>
        <end position="23"/>
    </location>
</feature>
<protein>
    <submittedName>
        <fullName evidence="2">Uncharacterized protein</fullName>
    </submittedName>
</protein>
<keyword evidence="1" id="KW-0472">Membrane</keyword>
<proteinExistence type="predicted"/>
<evidence type="ECO:0000256" key="1">
    <source>
        <dbReference type="SAM" id="Phobius"/>
    </source>
</evidence>
<dbReference type="EMBL" id="JBHRVQ010000001">
    <property type="protein sequence ID" value="MFC3388640.1"/>
    <property type="molecule type" value="Genomic_DNA"/>
</dbReference>
<name>A0ABV7N7W8_9STAP</name>
<feature type="transmembrane region" description="Helical" evidence="1">
    <location>
        <begin position="35"/>
        <end position="53"/>
    </location>
</feature>
<evidence type="ECO:0000313" key="2">
    <source>
        <dbReference type="EMBL" id="MFC3388640.1"/>
    </source>
</evidence>